<gene>
    <name evidence="2" type="ORF">FSB73_04150</name>
</gene>
<dbReference type="Proteomes" id="UP000321291">
    <property type="component" value="Chromosome"/>
</dbReference>
<feature type="domain" description="AAA-ATPase-like" evidence="1">
    <location>
        <begin position="6"/>
        <end position="199"/>
    </location>
</feature>
<dbReference type="InterPro" id="IPR027417">
    <property type="entry name" value="P-loop_NTPase"/>
</dbReference>
<dbReference type="InterPro" id="IPR018631">
    <property type="entry name" value="AAA-ATPase-like_dom"/>
</dbReference>
<dbReference type="PANTHER" id="PTHR34825:SF1">
    <property type="entry name" value="AAA-ATPASE-LIKE DOMAIN-CONTAINING PROTEIN"/>
    <property type="match status" value="1"/>
</dbReference>
<sequence>MLQQYPIGLQSFQEIREGGYVYVDKTQAIYQLVKTGKYYFLSRPRRFGKSLLVDTIEELFKGSKELFEGLWIYDKWDWAQTSPVIHFDFSKMGVKTAGLEGAIYGALEKNATRLGITLTKKEYDLRFEELIEKASVKGRVVILIDEYDKPIIDFLQEPELAESNRSIMKNFYSIVKGNDKYIRFLLITGISQFSQVSVFSDLNNLDNITLEPQYGGLIGITQQELEVNFSEEIATLQKDRPDILTQIKDWYDGYTWDMKTWVYNPFSLLKFMKYRDFDPYWYETGTPTFLIGLLKKEWKYDVETYQMGRQSLSNFDTKNPNMGALLFQTGYLTIKNISPNRKVYDLGFPNLEVKSSFLDGLLGAYRGMEGIESVAEMDVIKKALKEGDIPAMILGLNAIIATTPYDVWKPDTESIFHAQTSLIFRLLGVEVYSEVHSAQGRCDVLVKTAHYIYVLELKLDGNAGEALKQIKVDLNARGYLTPYAVDPRKKIAVGISFSSKTRQVEEYLVEEQ</sequence>
<dbReference type="Pfam" id="PF08011">
    <property type="entry name" value="PDDEXK_9"/>
    <property type="match status" value="1"/>
</dbReference>
<dbReference type="OrthoDB" id="9776605at2"/>
<dbReference type="InterPro" id="IPR012547">
    <property type="entry name" value="PDDEXK_9"/>
</dbReference>
<dbReference type="SUPFAM" id="SSF52540">
    <property type="entry name" value="P-loop containing nucleoside triphosphate hydrolases"/>
    <property type="match status" value="1"/>
</dbReference>
<dbReference type="KEGG" id="agi:FSB73_04150"/>
<organism evidence="2 3">
    <name type="scientific">Arachidicoccus ginsenosidivorans</name>
    <dbReference type="NCBI Taxonomy" id="496057"/>
    <lineage>
        <taxon>Bacteria</taxon>
        <taxon>Pseudomonadati</taxon>
        <taxon>Bacteroidota</taxon>
        <taxon>Chitinophagia</taxon>
        <taxon>Chitinophagales</taxon>
        <taxon>Chitinophagaceae</taxon>
        <taxon>Arachidicoccus</taxon>
    </lineage>
</organism>
<dbReference type="EMBL" id="CP042434">
    <property type="protein sequence ID" value="QEC70993.1"/>
    <property type="molecule type" value="Genomic_DNA"/>
</dbReference>
<dbReference type="AlphaFoldDB" id="A0A5B8VIH3"/>
<dbReference type="PANTHER" id="PTHR34825">
    <property type="entry name" value="CONSERVED PROTEIN, WITH A WEAK D-GALACTARATE DEHYDRATASE/ALTRONATE HYDROLASE DOMAIN"/>
    <property type="match status" value="1"/>
</dbReference>
<protein>
    <submittedName>
        <fullName evidence="2">AAA family ATPase</fullName>
    </submittedName>
</protein>
<evidence type="ECO:0000313" key="3">
    <source>
        <dbReference type="Proteomes" id="UP000321291"/>
    </source>
</evidence>
<proteinExistence type="predicted"/>
<evidence type="ECO:0000313" key="2">
    <source>
        <dbReference type="EMBL" id="QEC70993.1"/>
    </source>
</evidence>
<dbReference type="Pfam" id="PF09820">
    <property type="entry name" value="AAA-ATPase_like"/>
    <property type="match status" value="1"/>
</dbReference>
<name>A0A5B8VIH3_9BACT</name>
<accession>A0A5B8VIH3</accession>
<reference evidence="2 3" key="1">
    <citation type="journal article" date="2017" name="Int. J. Syst. Evol. Microbiol.">
        <title>Arachidicoccus ginsenosidivorans sp. nov., with ginsenoside-converting activity isolated from ginseng cultivating soil.</title>
        <authorList>
            <person name="Siddiqi M.Z."/>
            <person name="Aslam Z."/>
            <person name="Im W.T."/>
        </authorList>
    </citation>
    <scope>NUCLEOTIDE SEQUENCE [LARGE SCALE GENOMIC DNA]</scope>
    <source>
        <strain evidence="2 3">Gsoil 809</strain>
    </source>
</reference>
<evidence type="ECO:0000259" key="1">
    <source>
        <dbReference type="Pfam" id="PF09820"/>
    </source>
</evidence>
<dbReference type="RefSeq" id="WP_146780252.1">
    <property type="nucleotide sequence ID" value="NZ_CP042434.1"/>
</dbReference>
<keyword evidence="3" id="KW-1185">Reference proteome</keyword>